<gene>
    <name evidence="1" type="ORF">PV327_011541</name>
</gene>
<sequence length="193" mass="22329">LLTDCMQNALNKTTPKCKANEYYRKIDDITLNLIVLQNKLHNIAQKAQCKQCKTAANRLSNKIKYNMKKINNEQLANKMKKLEIKNGSLWNAVRLSKINSKNNKKVHKIHSYNGITYDKKEIANSFADNFEKVHRLTINLGNTSTNNLIKQKYDEMMNSEINEIPSKIHPYEIKEIIKKLKNEKAPGVDNINN</sequence>
<dbReference type="EMBL" id="JAQQBR010000966">
    <property type="protein sequence ID" value="KAK0169482.1"/>
    <property type="molecule type" value="Genomic_DNA"/>
</dbReference>
<reference evidence="1" key="2">
    <citation type="submission" date="2023-03" db="EMBL/GenBank/DDBJ databases">
        <authorList>
            <person name="Inwood S.N."/>
            <person name="Skelly J.G."/>
            <person name="Guhlin J."/>
            <person name="Harrop T.W.R."/>
            <person name="Goldson S.G."/>
            <person name="Dearden P.K."/>
        </authorList>
    </citation>
    <scope>NUCLEOTIDE SEQUENCE</scope>
    <source>
        <strain evidence="1">Lincoln</strain>
        <tissue evidence="1">Whole body</tissue>
    </source>
</reference>
<dbReference type="AlphaFoldDB" id="A0AA39KQ07"/>
<comment type="caution">
    <text evidence="1">The sequence shown here is derived from an EMBL/GenBank/DDBJ whole genome shotgun (WGS) entry which is preliminary data.</text>
</comment>
<name>A0AA39KQ07_MICHY</name>
<feature type="non-terminal residue" evidence="1">
    <location>
        <position position="193"/>
    </location>
</feature>
<evidence type="ECO:0000313" key="2">
    <source>
        <dbReference type="Proteomes" id="UP001168972"/>
    </source>
</evidence>
<reference evidence="1" key="1">
    <citation type="journal article" date="2023" name="bioRxiv">
        <title>Scaffold-level genome assemblies of two parasitoid biocontrol wasps reveal the parthenogenesis mechanism and an associated novel virus.</title>
        <authorList>
            <person name="Inwood S."/>
            <person name="Skelly J."/>
            <person name="Guhlin J."/>
            <person name="Harrop T."/>
            <person name="Goldson S."/>
            <person name="Dearden P."/>
        </authorList>
    </citation>
    <scope>NUCLEOTIDE SEQUENCE</scope>
    <source>
        <strain evidence="1">Lincoln</strain>
        <tissue evidence="1">Whole body</tissue>
    </source>
</reference>
<organism evidence="1 2">
    <name type="scientific">Microctonus hyperodae</name>
    <name type="common">Parasitoid wasp</name>
    <dbReference type="NCBI Taxonomy" id="165561"/>
    <lineage>
        <taxon>Eukaryota</taxon>
        <taxon>Metazoa</taxon>
        <taxon>Ecdysozoa</taxon>
        <taxon>Arthropoda</taxon>
        <taxon>Hexapoda</taxon>
        <taxon>Insecta</taxon>
        <taxon>Pterygota</taxon>
        <taxon>Neoptera</taxon>
        <taxon>Endopterygota</taxon>
        <taxon>Hymenoptera</taxon>
        <taxon>Apocrita</taxon>
        <taxon>Ichneumonoidea</taxon>
        <taxon>Braconidae</taxon>
        <taxon>Euphorinae</taxon>
        <taxon>Microctonus</taxon>
    </lineage>
</organism>
<protein>
    <submittedName>
        <fullName evidence="1">Uncharacterized protein</fullName>
    </submittedName>
</protein>
<feature type="non-terminal residue" evidence="1">
    <location>
        <position position="1"/>
    </location>
</feature>
<keyword evidence="2" id="KW-1185">Reference proteome</keyword>
<evidence type="ECO:0000313" key="1">
    <source>
        <dbReference type="EMBL" id="KAK0169482.1"/>
    </source>
</evidence>
<accession>A0AA39KQ07</accession>
<dbReference type="Proteomes" id="UP001168972">
    <property type="component" value="Unassembled WGS sequence"/>
</dbReference>
<proteinExistence type="predicted"/>